<evidence type="ECO:0000256" key="1">
    <source>
        <dbReference type="PROSITE-ProRule" id="PRU00290"/>
    </source>
</evidence>
<dbReference type="PROSITE" id="PS50892">
    <property type="entry name" value="V_SNARE"/>
    <property type="match status" value="1"/>
</dbReference>
<dbReference type="EnsemblMetazoa" id="G2807.4">
    <property type="protein sequence ID" value="G2807.4:cds"/>
    <property type="gene ID" value="G2807"/>
</dbReference>
<dbReference type="Gene3D" id="1.20.5.110">
    <property type="match status" value="1"/>
</dbReference>
<dbReference type="EnsemblMetazoa" id="G2807.8">
    <property type="protein sequence ID" value="G2807.8:cds"/>
    <property type="gene ID" value="G2807"/>
</dbReference>
<evidence type="ECO:0000313" key="4">
    <source>
        <dbReference type="EnsemblMetazoa" id="G2807.10:cds"/>
    </source>
</evidence>
<name>A0A8W8LI72_MAGGI</name>
<dbReference type="GO" id="GO:0016192">
    <property type="term" value="P:vesicle-mediated transport"/>
    <property type="evidence" value="ECO:0007669"/>
    <property type="project" value="InterPro"/>
</dbReference>
<dbReference type="InterPro" id="IPR001388">
    <property type="entry name" value="Synaptobrevin-like"/>
</dbReference>
<dbReference type="GO" id="GO:0016020">
    <property type="term" value="C:membrane"/>
    <property type="evidence" value="ECO:0007669"/>
    <property type="project" value="InterPro"/>
</dbReference>
<dbReference type="OrthoDB" id="190375at2759"/>
<feature type="domain" description="V-SNARE coiled-coil homology" evidence="3">
    <location>
        <begin position="38"/>
        <end position="98"/>
    </location>
</feature>
<dbReference type="AlphaFoldDB" id="A0A8W8LI72"/>
<dbReference type="Proteomes" id="UP000005408">
    <property type="component" value="Unassembled WGS sequence"/>
</dbReference>
<dbReference type="EnsemblMetazoa" id="G2807.11">
    <property type="protein sequence ID" value="G2807.11:cds"/>
    <property type="gene ID" value="G2807"/>
</dbReference>
<dbReference type="PRINTS" id="PR00219">
    <property type="entry name" value="SYNAPTOBREVN"/>
</dbReference>
<evidence type="ECO:0000259" key="3">
    <source>
        <dbReference type="PROSITE" id="PS50892"/>
    </source>
</evidence>
<organism evidence="4 5">
    <name type="scientific">Magallana gigas</name>
    <name type="common">Pacific oyster</name>
    <name type="synonym">Crassostrea gigas</name>
    <dbReference type="NCBI Taxonomy" id="29159"/>
    <lineage>
        <taxon>Eukaryota</taxon>
        <taxon>Metazoa</taxon>
        <taxon>Spiralia</taxon>
        <taxon>Lophotrochozoa</taxon>
        <taxon>Mollusca</taxon>
        <taxon>Bivalvia</taxon>
        <taxon>Autobranchia</taxon>
        <taxon>Pteriomorphia</taxon>
        <taxon>Ostreida</taxon>
        <taxon>Ostreoidea</taxon>
        <taxon>Ostreidae</taxon>
        <taxon>Magallana</taxon>
    </lineage>
</organism>
<dbReference type="PANTHER" id="PTHR45701">
    <property type="entry name" value="SYNAPTOBREVIN FAMILY MEMBER"/>
    <property type="match status" value="1"/>
</dbReference>
<proteinExistence type="predicted"/>
<feature type="transmembrane region" description="Helical" evidence="2">
    <location>
        <begin position="104"/>
        <end position="127"/>
    </location>
</feature>
<dbReference type="CDD" id="cd15843">
    <property type="entry name" value="R-SNARE"/>
    <property type="match status" value="1"/>
</dbReference>
<protein>
    <recommendedName>
        <fullName evidence="3">V-SNARE coiled-coil homology domain-containing protein</fullName>
    </recommendedName>
</protein>
<keyword evidence="1" id="KW-0175">Coiled coil</keyword>
<keyword evidence="5" id="KW-1185">Reference proteome</keyword>
<accession>A0A8W8LI72</accession>
<keyword evidence="2" id="KW-1133">Transmembrane helix</keyword>
<dbReference type="InterPro" id="IPR042855">
    <property type="entry name" value="V_SNARE_CC"/>
</dbReference>
<dbReference type="EnsemblMetazoa" id="G2807.10">
    <property type="protein sequence ID" value="G2807.10:cds"/>
    <property type="gene ID" value="G2807"/>
</dbReference>
<sequence>MAKSKSKKIHVFKRFKKKKKKEKVETEMETQLQQPLKTVEDLHQEVDEVAQAMHQNLVKIRDREGKLETLMDKGERLEEGANQFAVMTSKARRKMWLREHRRNMILIGVVIFFLLIILVTVIIIILWKTGVIFVE</sequence>
<dbReference type="InterPro" id="IPR016444">
    <property type="entry name" value="Synaptobrevin/VAMP"/>
</dbReference>
<dbReference type="SUPFAM" id="SSF58038">
    <property type="entry name" value="SNARE fusion complex"/>
    <property type="match status" value="1"/>
</dbReference>
<reference evidence="4" key="1">
    <citation type="submission" date="2022-08" db="UniProtKB">
        <authorList>
            <consortium name="EnsemblMetazoa"/>
        </authorList>
    </citation>
    <scope>IDENTIFICATION</scope>
    <source>
        <strain evidence="4">05x7-T-G4-1.051#20</strain>
    </source>
</reference>
<keyword evidence="2" id="KW-0472">Membrane</keyword>
<evidence type="ECO:0000256" key="2">
    <source>
        <dbReference type="SAM" id="Phobius"/>
    </source>
</evidence>
<dbReference type="EnsemblMetazoa" id="G2807.1">
    <property type="protein sequence ID" value="G2807.1:cds"/>
    <property type="gene ID" value="G2807"/>
</dbReference>
<dbReference type="Pfam" id="PF00957">
    <property type="entry name" value="Synaptobrevin"/>
    <property type="match status" value="1"/>
</dbReference>
<keyword evidence="2" id="KW-0812">Transmembrane</keyword>
<evidence type="ECO:0000313" key="5">
    <source>
        <dbReference type="Proteomes" id="UP000005408"/>
    </source>
</evidence>
<dbReference type="OMA" id="WTICIIC"/>